<dbReference type="SUPFAM" id="SSF50715">
    <property type="entry name" value="Ribosomal protein L25-like"/>
    <property type="match status" value="1"/>
</dbReference>
<name>A0A1X6NUQ4_PORUM</name>
<organism evidence="3 4">
    <name type="scientific">Porphyra umbilicalis</name>
    <name type="common">Purple laver</name>
    <name type="synonym">Red alga</name>
    <dbReference type="NCBI Taxonomy" id="2786"/>
    <lineage>
        <taxon>Eukaryota</taxon>
        <taxon>Rhodophyta</taxon>
        <taxon>Bangiophyceae</taxon>
        <taxon>Bangiales</taxon>
        <taxon>Bangiaceae</taxon>
        <taxon>Porphyra</taxon>
    </lineage>
</organism>
<protein>
    <recommendedName>
        <fullName evidence="2">Large ribosomal subunit protein bL25 beta domain-containing protein</fullName>
    </recommendedName>
</protein>
<evidence type="ECO:0000256" key="1">
    <source>
        <dbReference type="SAM" id="MobiDB-lite"/>
    </source>
</evidence>
<keyword evidence="4" id="KW-1185">Reference proteome</keyword>
<accession>A0A1X6NUQ4</accession>
<dbReference type="Proteomes" id="UP000218209">
    <property type="component" value="Unassembled WGS sequence"/>
</dbReference>
<reference evidence="3 4" key="1">
    <citation type="submission" date="2017-03" db="EMBL/GenBank/DDBJ databases">
        <title>WGS assembly of Porphyra umbilicalis.</title>
        <authorList>
            <person name="Brawley S.H."/>
            <person name="Blouin N.A."/>
            <person name="Ficko-Blean E."/>
            <person name="Wheeler G.L."/>
            <person name="Lohr M."/>
            <person name="Goodson H.V."/>
            <person name="Jenkins J.W."/>
            <person name="Blaby-Haas C.E."/>
            <person name="Helliwell K.E."/>
            <person name="Chan C."/>
            <person name="Marriage T."/>
            <person name="Bhattacharya D."/>
            <person name="Klein A.S."/>
            <person name="Badis Y."/>
            <person name="Brodie J."/>
            <person name="Cao Y."/>
            <person name="Collen J."/>
            <person name="Dittami S.M."/>
            <person name="Gachon C.M."/>
            <person name="Green B.R."/>
            <person name="Karpowicz S."/>
            <person name="Kim J.W."/>
            <person name="Kudahl U."/>
            <person name="Lin S."/>
            <person name="Michel G."/>
            <person name="Mittag M."/>
            <person name="Olson B.J."/>
            <person name="Pangilinan J."/>
            <person name="Peng Y."/>
            <person name="Qiu H."/>
            <person name="Shu S."/>
            <person name="Singer J.T."/>
            <person name="Smith A.G."/>
            <person name="Sprecher B.N."/>
            <person name="Wagner V."/>
            <person name="Wang W."/>
            <person name="Wang Z.-Y."/>
            <person name="Yan J."/>
            <person name="Yarish C."/>
            <person name="Zoeuner-Riek S."/>
            <person name="Zhuang Y."/>
            <person name="Zou Y."/>
            <person name="Lindquist E.A."/>
            <person name="Grimwood J."/>
            <person name="Barry K."/>
            <person name="Rokhsar D.S."/>
            <person name="Schmutz J."/>
            <person name="Stiller J.W."/>
            <person name="Grossman A.R."/>
            <person name="Prochnik S.E."/>
        </authorList>
    </citation>
    <scope>NUCLEOTIDE SEQUENCE [LARGE SCALE GENOMIC DNA]</scope>
    <source>
        <strain evidence="3">4086291</strain>
    </source>
</reference>
<feature type="region of interest" description="Disordered" evidence="1">
    <location>
        <begin position="1"/>
        <end position="40"/>
    </location>
</feature>
<dbReference type="Pfam" id="PF14693">
    <property type="entry name" value="Ribosomal_TL5_C"/>
    <property type="match status" value="1"/>
</dbReference>
<dbReference type="InterPro" id="IPR020057">
    <property type="entry name" value="Ribosomal_bL25_b-dom"/>
</dbReference>
<proteinExistence type="predicted"/>
<gene>
    <name evidence="3" type="ORF">BU14_0445s0030</name>
</gene>
<dbReference type="AlphaFoldDB" id="A0A1X6NUQ4"/>
<sequence length="263" mass="27368">MQGVIRRSATARPPAPFPLIRARETSTPTTPPPPPPPAGAAQVARLAAAAPAIAGLSHRTLVVRLRTGAKRDKRAVRVDGNWLPGVFQTRGTGQRGDAQILIPFKPILEDYKAGLFPLSKNGRVRLDGPLYHVAFATDADAAAAGWAHTRGALRNVTVLPTRDAPGGASLVAAPLDAPARVRVPVRVRGVDRCAGLQEEGGWLNHLTQGVDLDVGVGAVAPEWLTADVGGLGLRGRVCVGELDGGPGVRVVGDPTKIVAVISK</sequence>
<dbReference type="InterPro" id="IPR037121">
    <property type="entry name" value="Ribosomal_bL25_C"/>
</dbReference>
<dbReference type="GO" id="GO:0006412">
    <property type="term" value="P:translation"/>
    <property type="evidence" value="ECO:0007669"/>
    <property type="project" value="InterPro"/>
</dbReference>
<feature type="compositionally biased region" description="Pro residues" evidence="1">
    <location>
        <begin position="29"/>
        <end position="38"/>
    </location>
</feature>
<dbReference type="InterPro" id="IPR011035">
    <property type="entry name" value="Ribosomal_bL25/Gln-tRNA_synth"/>
</dbReference>
<feature type="domain" description="Large ribosomal subunit protein bL25 beta" evidence="2">
    <location>
        <begin position="180"/>
        <end position="262"/>
    </location>
</feature>
<evidence type="ECO:0000259" key="2">
    <source>
        <dbReference type="Pfam" id="PF14693"/>
    </source>
</evidence>
<dbReference type="Gene3D" id="2.170.120.20">
    <property type="entry name" value="Ribosomal protein L25, beta domain"/>
    <property type="match status" value="1"/>
</dbReference>
<evidence type="ECO:0000313" key="4">
    <source>
        <dbReference type="Proteomes" id="UP000218209"/>
    </source>
</evidence>
<evidence type="ECO:0000313" key="3">
    <source>
        <dbReference type="EMBL" id="OSX72348.1"/>
    </source>
</evidence>
<dbReference type="EMBL" id="KV919068">
    <property type="protein sequence ID" value="OSX72348.1"/>
    <property type="molecule type" value="Genomic_DNA"/>
</dbReference>